<dbReference type="EMBL" id="KU884563">
    <property type="protein sequence ID" value="ANA48992.1"/>
    <property type="molecule type" value="Genomic_DNA"/>
</dbReference>
<protein>
    <submittedName>
        <fullName evidence="4">Putative DNA polymerase I</fullName>
    </submittedName>
</protein>
<gene>
    <name evidence="4" type="ORF">PaMx41_ORF29</name>
</gene>
<name>A0A1C8HTG1_BPPP4</name>
<dbReference type="GO" id="GO:0003887">
    <property type="term" value="F:DNA-directed DNA polymerase activity"/>
    <property type="evidence" value="ECO:0007669"/>
    <property type="project" value="InterPro"/>
</dbReference>
<dbReference type="InterPro" id="IPR043502">
    <property type="entry name" value="DNA/RNA_pol_sf"/>
</dbReference>
<evidence type="ECO:0000256" key="1">
    <source>
        <dbReference type="ARBA" id="ARBA00022705"/>
    </source>
</evidence>
<dbReference type="Gene3D" id="3.30.420.10">
    <property type="entry name" value="Ribonuclease H-like superfamily/Ribonuclease H"/>
    <property type="match status" value="1"/>
</dbReference>
<dbReference type="SUPFAM" id="SSF56672">
    <property type="entry name" value="DNA/RNA polymerases"/>
    <property type="match status" value="1"/>
</dbReference>
<evidence type="ECO:0000259" key="3">
    <source>
        <dbReference type="Pfam" id="PF00476"/>
    </source>
</evidence>
<dbReference type="GO" id="GO:0039693">
    <property type="term" value="P:viral DNA genome replication"/>
    <property type="evidence" value="ECO:0007669"/>
    <property type="project" value="UniProtKB-KW"/>
</dbReference>
<keyword evidence="2" id="KW-1194">Viral DNA replication</keyword>
<organism evidence="4 5">
    <name type="scientific">Pseudomonas phage PaMx41</name>
    <dbReference type="NCBI Taxonomy" id="1815976"/>
    <lineage>
        <taxon>Viruses</taxon>
        <taxon>Duplodnaviria</taxon>
        <taxon>Heunggongvirae</taxon>
        <taxon>Uroviricota</taxon>
        <taxon>Caudoviricetes</taxon>
        <taxon>Fredfastierviridae</taxon>
        <taxon>Jamesmcgillvirus</taxon>
        <taxon>Jamesmcgillvirus PaMx41</taxon>
    </lineage>
</organism>
<dbReference type="GO" id="GO:0003677">
    <property type="term" value="F:DNA binding"/>
    <property type="evidence" value="ECO:0007669"/>
    <property type="project" value="InterPro"/>
</dbReference>
<dbReference type="InterPro" id="IPR002298">
    <property type="entry name" value="DNA_polymerase_A"/>
</dbReference>
<dbReference type="PANTHER" id="PTHR10133">
    <property type="entry name" value="DNA POLYMERASE I"/>
    <property type="match status" value="1"/>
</dbReference>
<keyword evidence="5" id="KW-1185">Reference proteome</keyword>
<dbReference type="Proteomes" id="UP000230640">
    <property type="component" value="Segment"/>
</dbReference>
<evidence type="ECO:0000313" key="5">
    <source>
        <dbReference type="Proteomes" id="UP000230640"/>
    </source>
</evidence>
<dbReference type="InterPro" id="IPR001098">
    <property type="entry name" value="DNA-dir_DNA_pol_A_palm_dom"/>
</dbReference>
<dbReference type="InterPro" id="IPR012337">
    <property type="entry name" value="RNaseH-like_sf"/>
</dbReference>
<reference evidence="4 5" key="1">
    <citation type="journal article" date="2016" name="Appl. Environ. Microbiol.">
        <title>Genomic and Transcriptional Mapping of PaMx41, Archetype of a New Lineage of Bacteriophages Infecting Pseudomonas aeruginosa.</title>
        <authorList>
            <person name="Cruz-Plancarte I."/>
            <person name="Cazares A."/>
            <person name="Guarneros G."/>
        </authorList>
    </citation>
    <scope>NUCLEOTIDE SEQUENCE [LARGE SCALE GENOMIC DNA]</scope>
</reference>
<feature type="domain" description="DNA-directed DNA polymerase family A palm" evidence="3">
    <location>
        <begin position="364"/>
        <end position="684"/>
    </location>
</feature>
<dbReference type="Pfam" id="PF00476">
    <property type="entry name" value="DNA_pol_A"/>
    <property type="match status" value="1"/>
</dbReference>
<dbReference type="Gene3D" id="1.20.1060.10">
    <property type="entry name" value="Taq DNA Polymerase, Chain T, domain 4"/>
    <property type="match status" value="1"/>
</dbReference>
<evidence type="ECO:0000256" key="2">
    <source>
        <dbReference type="ARBA" id="ARBA00023109"/>
    </source>
</evidence>
<accession>A0A1C8HTG1</accession>
<dbReference type="GO" id="GO:0006302">
    <property type="term" value="P:double-strand break repair"/>
    <property type="evidence" value="ECO:0007669"/>
    <property type="project" value="TreeGrafter"/>
</dbReference>
<dbReference type="GO" id="GO:0006261">
    <property type="term" value="P:DNA-templated DNA replication"/>
    <property type="evidence" value="ECO:0007669"/>
    <property type="project" value="InterPro"/>
</dbReference>
<dbReference type="Gene3D" id="1.10.150.20">
    <property type="entry name" value="5' to 3' exonuclease, C-terminal subdomain"/>
    <property type="match status" value="1"/>
</dbReference>
<dbReference type="SUPFAM" id="SSF53098">
    <property type="entry name" value="Ribonuclease H-like"/>
    <property type="match status" value="1"/>
</dbReference>
<evidence type="ECO:0000313" key="4">
    <source>
        <dbReference type="EMBL" id="ANA48992.1"/>
    </source>
</evidence>
<keyword evidence="1" id="KW-0235">DNA replication</keyword>
<sequence>MKVLLNISAEESRYNKAIEYLFGKAGINVVYTTKVLSITEAMGFASKVNAQAFLICNEQTLFNFVDDPKPTLNRWRGSRIDTKIPSIVIDKISNVYQTNEGEWLLQKDLKKIRYCRVPGVKFDYTVLTDTRMFSAALDILGQSLIIGGDIETQQWQVKRGTKKVPCYDPATLQINGLGETWITVVSFSGLMPDGKIKTFVLPLVNGMNDFWKTDEEYAAALLFLQMVMRSDIPKCFHNGLYDSFHLMRYHAAPNNWIFDTMGLSHSWYSELSKDVGFLCSWLLYDHKEWKYMADREHKAIGGIESYWKYAAYDTHMMMRALIELLKNGDTWMLRNYKKQFPLVYPSLYGAFEGFRVNNETRLKLVEKAEERLESALKDLRIMTDDPEFNPGSPDQVSEFLYEVLGAKRPPRAKSKSKTDKKSRAFVASQHPIFALFSDRVNNYSLEKKALSTYFSFRQWNSRLLYSLDPFGTDTGRFASRASAAWIGTQIQNQPVYAKEMYEPDDGYIAFEMDFSKAEAICTAYLSRCSALIKALCFPDLDNEGNKKDFYKVLGELFFHMEYETVTKEFRNKVLKKIVHGTNYMMGPETFIDNLDDIQTLFLAAKILGVVLTLNPKAPKEKTPKDFAKQLLDAYHIPFPEVQQWWESIFMEVLTTNKLINPITGHVRYFFGDPRRNKKIQRQAVAHQSQNFSETLRDSRLSKSISVHAQFEGS</sequence>
<dbReference type="InterPro" id="IPR036397">
    <property type="entry name" value="RNaseH_sf"/>
</dbReference>
<dbReference type="PANTHER" id="PTHR10133:SF27">
    <property type="entry name" value="DNA POLYMERASE NU"/>
    <property type="match status" value="1"/>
</dbReference>
<proteinExistence type="predicted"/>